<evidence type="ECO:0000313" key="1">
    <source>
        <dbReference type="EMBL" id="KAJ8116192.1"/>
    </source>
</evidence>
<protein>
    <submittedName>
        <fullName evidence="1">Uncharacterized protein</fullName>
    </submittedName>
</protein>
<sequence>MANERANDVVTSSVLAWTSHGARLQHLPDDEIAADLDEPPDFEYDLNSAPGQFKRAVVPKIVDHTESLLTKALHESSEDNVNVPHRLVPTRRRSFNSNVSLASTADLTSDTGLTSPARTNTPSPPAISLVELNRGLFDAGRGIVNTGGAGKQLTSIQSSLTPTQACGEKRDTAVELLQKKRCISFACGPKPEAKRPESRLQFAGSPSTTEEKPPRKTCIKFACPAKPVSLVELPQHKQQDTDLSLVETPKKYRTASPVSRKPRSPSASRGRRQRSLTPHPVNQSPVTIRPSKYLTANANDLNAESSRFHEFASDEPVQEDWIRQHLPSSYARLTINDTLRKENEIRRLGKEAEEEALEEEEYEEEANVENEEDVDLTNDFDDDDDDEDEDAEDEAFDSQSDYGSDDVASDGYNTDNEIGFADSEDEDDGELQLWTPSPGLALRLSNEIPTNRRPSSVSGKSDSSFSDGAKASRKIRERSRRIKFRPGTPELPDSTDFVCGTLDEDRVLENAYISCMAVRRREKLHLIPQDIDPSFPTSEPEDDEIEPRRRGHDSDEQLWLHGELEDIHHTKEQDDTLLVDYSHHPHLAVP</sequence>
<keyword evidence="2" id="KW-1185">Reference proteome</keyword>
<dbReference type="Proteomes" id="UP001153334">
    <property type="component" value="Unassembled WGS sequence"/>
</dbReference>
<gene>
    <name evidence="1" type="ORF">ONZ43_g4495</name>
</gene>
<comment type="caution">
    <text evidence="1">The sequence shown here is derived from an EMBL/GenBank/DDBJ whole genome shotgun (WGS) entry which is preliminary data.</text>
</comment>
<evidence type="ECO:0000313" key="2">
    <source>
        <dbReference type="Proteomes" id="UP001153334"/>
    </source>
</evidence>
<proteinExistence type="predicted"/>
<name>A0ACC2IM56_9PEZI</name>
<reference evidence="1" key="1">
    <citation type="submission" date="2022-11" db="EMBL/GenBank/DDBJ databases">
        <title>Genome Sequence of Nemania bipapillata.</title>
        <authorList>
            <person name="Buettner E."/>
        </authorList>
    </citation>
    <scope>NUCLEOTIDE SEQUENCE</scope>
    <source>
        <strain evidence="1">CP14</strain>
    </source>
</reference>
<organism evidence="1 2">
    <name type="scientific">Nemania bipapillata</name>
    <dbReference type="NCBI Taxonomy" id="110536"/>
    <lineage>
        <taxon>Eukaryota</taxon>
        <taxon>Fungi</taxon>
        <taxon>Dikarya</taxon>
        <taxon>Ascomycota</taxon>
        <taxon>Pezizomycotina</taxon>
        <taxon>Sordariomycetes</taxon>
        <taxon>Xylariomycetidae</taxon>
        <taxon>Xylariales</taxon>
        <taxon>Xylariaceae</taxon>
        <taxon>Nemania</taxon>
    </lineage>
</organism>
<accession>A0ACC2IM56</accession>
<dbReference type="EMBL" id="JAPESX010001222">
    <property type="protein sequence ID" value="KAJ8116192.1"/>
    <property type="molecule type" value="Genomic_DNA"/>
</dbReference>